<evidence type="ECO:0000313" key="1">
    <source>
        <dbReference type="EMBL" id="XDQ76474.1"/>
    </source>
</evidence>
<dbReference type="AlphaFoldDB" id="A0AB39TFK0"/>
<organism evidence="1">
    <name type="scientific">Streptomyces sp. R44</name>
    <dbReference type="NCBI Taxonomy" id="3238633"/>
    <lineage>
        <taxon>Bacteria</taxon>
        <taxon>Bacillati</taxon>
        <taxon>Actinomycetota</taxon>
        <taxon>Actinomycetes</taxon>
        <taxon>Kitasatosporales</taxon>
        <taxon>Streptomycetaceae</taxon>
        <taxon>Streptomyces</taxon>
    </lineage>
</organism>
<dbReference type="RefSeq" id="WP_369149094.1">
    <property type="nucleotide sequence ID" value="NZ_CP163444.1"/>
</dbReference>
<sequence>MGVSELVRAELARHDWTALSCACGDSAEHVPLLFETLLNAESPQDSFGYDLAGHVEDSCFIAECTGPAIGVILAALAGEVSPEVRSDFLETLMCAAYGTGYDDASPAARANDEYRAMFQEGFWLLMQAGLTGSAQDAATMAELCEYYDLGGQKSAHYQALLRERVRAKTKRRAARR</sequence>
<gene>
    <name evidence="1" type="ORF">AB5J54_40825</name>
</gene>
<dbReference type="EMBL" id="CP163444">
    <property type="protein sequence ID" value="XDQ76474.1"/>
    <property type="molecule type" value="Genomic_DNA"/>
</dbReference>
<accession>A0AB39TFK0</accession>
<proteinExistence type="predicted"/>
<reference evidence="1" key="1">
    <citation type="submission" date="2024-07" db="EMBL/GenBank/DDBJ databases">
        <authorList>
            <person name="Yu S.T."/>
        </authorList>
    </citation>
    <scope>NUCLEOTIDE SEQUENCE</scope>
    <source>
        <strain evidence="1">R44</strain>
    </source>
</reference>
<protein>
    <submittedName>
        <fullName evidence="1">Uncharacterized protein</fullName>
    </submittedName>
</protein>
<name>A0AB39TFK0_9ACTN</name>